<dbReference type="PANTHER" id="PTHR30487">
    <property type="entry name" value="TYPE 4 PREPILIN-LIKE PROTEINS LEADER PEPTIDE-PROCESSING ENZYME"/>
    <property type="match status" value="1"/>
</dbReference>
<feature type="transmembrane region" description="Helical" evidence="19">
    <location>
        <begin position="188"/>
        <end position="205"/>
    </location>
</feature>
<evidence type="ECO:0000256" key="13">
    <source>
        <dbReference type="ARBA" id="ARBA00023268"/>
    </source>
</evidence>
<dbReference type="Pfam" id="PF01478">
    <property type="entry name" value="Peptidase_A24"/>
    <property type="match status" value="1"/>
</dbReference>
<keyword evidence="5 18" id="KW-0489">Methyltransferase</keyword>
<feature type="transmembrane region" description="Helical" evidence="19">
    <location>
        <begin position="244"/>
        <end position="277"/>
    </location>
</feature>
<evidence type="ECO:0000256" key="10">
    <source>
        <dbReference type="ARBA" id="ARBA00022801"/>
    </source>
</evidence>
<dbReference type="PANTHER" id="PTHR30487:SF0">
    <property type="entry name" value="PREPILIN LEADER PEPTIDASE_N-METHYLTRANSFERASE-RELATED"/>
    <property type="match status" value="1"/>
</dbReference>
<keyword evidence="13 18" id="KW-0511">Multifunctional enzyme</keyword>
<dbReference type="Pfam" id="PF06750">
    <property type="entry name" value="A24_N_bact"/>
    <property type="match status" value="1"/>
</dbReference>
<evidence type="ECO:0000256" key="19">
    <source>
        <dbReference type="SAM" id="Phobius"/>
    </source>
</evidence>
<accession>A0A1M6UQE1</accession>
<dbReference type="KEGG" id="pts:CUJ90_15810"/>
<evidence type="ECO:0000256" key="5">
    <source>
        <dbReference type="ARBA" id="ARBA00022603"/>
    </source>
</evidence>
<dbReference type="AlphaFoldDB" id="A0A1M6UQE1"/>
<dbReference type="OrthoDB" id="9789291at2"/>
<dbReference type="GO" id="GO:0004190">
    <property type="term" value="F:aspartic-type endopeptidase activity"/>
    <property type="evidence" value="ECO:0007669"/>
    <property type="project" value="UniProtKB-EC"/>
</dbReference>
<dbReference type="EMBL" id="FRAB01000034">
    <property type="protein sequence ID" value="SHK71442.1"/>
    <property type="molecule type" value="Genomic_DNA"/>
</dbReference>
<name>A0A1M6UQE1_9BURK</name>
<evidence type="ECO:0000313" key="23">
    <source>
        <dbReference type="Proteomes" id="UP000184395"/>
    </source>
</evidence>
<dbReference type="STRING" id="169427.SAMN05192548_103438"/>
<dbReference type="InterPro" id="IPR050882">
    <property type="entry name" value="Prepilin_peptidase/N-MTase"/>
</dbReference>
<evidence type="ECO:0000259" key="21">
    <source>
        <dbReference type="Pfam" id="PF06750"/>
    </source>
</evidence>
<evidence type="ECO:0000256" key="12">
    <source>
        <dbReference type="ARBA" id="ARBA00023136"/>
    </source>
</evidence>
<keyword evidence="3" id="KW-1003">Cell membrane</keyword>
<dbReference type="PRINTS" id="PR00864">
    <property type="entry name" value="PREPILNPTASE"/>
</dbReference>
<evidence type="ECO:0000256" key="6">
    <source>
        <dbReference type="ARBA" id="ARBA00022670"/>
    </source>
</evidence>
<sequence>MQATLPLVPETSSSLLSSLLPGHVATGLGLAFGSLPAGVQFTFAIVFGLVIGSFLNVVVHRVPIMLERAWREEISEATDKPVEQDGLPARYNLWVPRSACPHCGHVLSAWENLPVLSYVLLRGRCSACKARVSLRYPAIEIASAALAAGALALFGPTGTALAAFGLCAALLAMSAIDIDTHLLPDSMTLPLLWAGLIVNFNGMFASLHDAVLGAIFGYLVLWAVHWLFRLVRGVEGMGYGDFKLLAALGAWLGWAALLQIVLIAALTGAVVGLAATWRGRMRFAEPLPFGPFLAAGGAVTLFVGTPLFMVLGG</sequence>
<evidence type="ECO:0000256" key="16">
    <source>
        <dbReference type="ARBA" id="ARBA00071870"/>
    </source>
</evidence>
<gene>
    <name evidence="22" type="ORF">SAMN05192548_103438</name>
</gene>
<keyword evidence="9 18" id="KW-0812">Transmembrane</keyword>
<dbReference type="InterPro" id="IPR014032">
    <property type="entry name" value="Peptidase_A24A_bac"/>
</dbReference>
<feature type="transmembrane region" description="Helical" evidence="19">
    <location>
        <begin position="37"/>
        <end position="59"/>
    </location>
</feature>
<keyword evidence="7 18" id="KW-0808">Transferase</keyword>
<organism evidence="22 23">
    <name type="scientific">Paraburkholderia terricola</name>
    <dbReference type="NCBI Taxonomy" id="169427"/>
    <lineage>
        <taxon>Bacteria</taxon>
        <taxon>Pseudomonadati</taxon>
        <taxon>Pseudomonadota</taxon>
        <taxon>Betaproteobacteria</taxon>
        <taxon>Burkholderiales</taxon>
        <taxon>Burkholderiaceae</taxon>
        <taxon>Paraburkholderia</taxon>
    </lineage>
</organism>
<evidence type="ECO:0000256" key="4">
    <source>
        <dbReference type="ARBA" id="ARBA00022519"/>
    </source>
</evidence>
<keyword evidence="12 19" id="KW-0472">Membrane</keyword>
<keyword evidence="10 18" id="KW-0378">Hydrolase</keyword>
<dbReference type="GO" id="GO:0032259">
    <property type="term" value="P:methylation"/>
    <property type="evidence" value="ECO:0007669"/>
    <property type="project" value="UniProtKB-KW"/>
</dbReference>
<evidence type="ECO:0000256" key="2">
    <source>
        <dbReference type="ARBA" id="ARBA00005801"/>
    </source>
</evidence>
<feature type="transmembrane region" description="Helical" evidence="19">
    <location>
        <begin position="160"/>
        <end position="176"/>
    </location>
</feature>
<comment type="subcellular location">
    <subcellularLocation>
        <location evidence="1">Cell inner membrane</location>
        <topology evidence="1">Multi-pass membrane protein</topology>
    </subcellularLocation>
    <subcellularLocation>
        <location evidence="18">Cell membrane</location>
        <topology evidence="18">Multi-pass membrane protein</topology>
    </subcellularLocation>
</comment>
<proteinExistence type="inferred from homology"/>
<evidence type="ECO:0000256" key="3">
    <source>
        <dbReference type="ARBA" id="ARBA00022475"/>
    </source>
</evidence>
<feature type="transmembrane region" description="Helical" evidence="19">
    <location>
        <begin position="289"/>
        <end position="311"/>
    </location>
</feature>
<comment type="function">
    <text evidence="18">Plays an essential role in type IV pili and type II pseudopili formation by proteolytically removing the leader sequence from substrate proteins and subsequently monomethylating the alpha-amino group of the newly exposed N-terminal phenylalanine.</text>
</comment>
<evidence type="ECO:0000256" key="11">
    <source>
        <dbReference type="ARBA" id="ARBA00022989"/>
    </source>
</evidence>
<keyword evidence="6 18" id="KW-0645">Protease</keyword>
<keyword evidence="4" id="KW-0997">Cell inner membrane</keyword>
<evidence type="ECO:0000256" key="7">
    <source>
        <dbReference type="ARBA" id="ARBA00022679"/>
    </source>
</evidence>
<dbReference type="InterPro" id="IPR010627">
    <property type="entry name" value="Prepilin_pept_A24_N"/>
</dbReference>
<dbReference type="Proteomes" id="UP000184395">
    <property type="component" value="Unassembled WGS sequence"/>
</dbReference>
<dbReference type="GO" id="GO:0006465">
    <property type="term" value="P:signal peptide processing"/>
    <property type="evidence" value="ECO:0007669"/>
    <property type="project" value="TreeGrafter"/>
</dbReference>
<keyword evidence="8" id="KW-0949">S-adenosyl-L-methionine</keyword>
<evidence type="ECO:0000259" key="20">
    <source>
        <dbReference type="Pfam" id="PF01478"/>
    </source>
</evidence>
<evidence type="ECO:0000256" key="8">
    <source>
        <dbReference type="ARBA" id="ARBA00022691"/>
    </source>
</evidence>
<dbReference type="InterPro" id="IPR000045">
    <property type="entry name" value="Prepilin_IV_endopep_pep"/>
</dbReference>
<feature type="transmembrane region" description="Helical" evidence="19">
    <location>
        <begin position="211"/>
        <end position="232"/>
    </location>
</feature>
<evidence type="ECO:0000256" key="1">
    <source>
        <dbReference type="ARBA" id="ARBA00004429"/>
    </source>
</evidence>
<feature type="domain" description="Prepilin type IV endopeptidase peptidase" evidence="20">
    <location>
        <begin position="166"/>
        <end position="273"/>
    </location>
</feature>
<reference evidence="22 23" key="1">
    <citation type="submission" date="2016-11" db="EMBL/GenBank/DDBJ databases">
        <authorList>
            <person name="Jaros S."/>
            <person name="Januszkiewicz K."/>
            <person name="Wedrychowicz H."/>
        </authorList>
    </citation>
    <scope>NUCLEOTIDE SEQUENCE [LARGE SCALE GENOMIC DNA]</scope>
    <source>
        <strain evidence="22 23">LMG 20594</strain>
    </source>
</reference>
<feature type="domain" description="Prepilin peptidase A24 N-terminal" evidence="21">
    <location>
        <begin position="46"/>
        <end position="150"/>
    </location>
</feature>
<dbReference type="GO" id="GO:0005886">
    <property type="term" value="C:plasma membrane"/>
    <property type="evidence" value="ECO:0007669"/>
    <property type="project" value="UniProtKB-SubCell"/>
</dbReference>
<dbReference type="Gene3D" id="1.20.120.1220">
    <property type="match status" value="1"/>
</dbReference>
<evidence type="ECO:0000256" key="15">
    <source>
        <dbReference type="ARBA" id="ARBA00067082"/>
    </source>
</evidence>
<evidence type="ECO:0000256" key="9">
    <source>
        <dbReference type="ARBA" id="ARBA00022692"/>
    </source>
</evidence>
<dbReference type="FunFam" id="1.20.120.1220:FF:000001">
    <property type="entry name" value="Type 4 prepilin-like proteins leader peptide-processing enzyme"/>
    <property type="match status" value="1"/>
</dbReference>
<dbReference type="GO" id="GO:0008168">
    <property type="term" value="F:methyltransferase activity"/>
    <property type="evidence" value="ECO:0007669"/>
    <property type="project" value="UniProtKB-KW"/>
</dbReference>
<evidence type="ECO:0000256" key="17">
    <source>
        <dbReference type="RuleBase" id="RU003793"/>
    </source>
</evidence>
<dbReference type="GeneID" id="301979624"/>
<dbReference type="EC" id="3.4.23.43" evidence="15 18"/>
<comment type="catalytic activity">
    <reaction evidence="14 18">
        <text>Typically cleaves a -Gly-|-Phe- bond to release an N-terminal, basic peptide of 5-8 residues from type IV prepilin, and then N-methylates the new N-terminal amino group, the methyl donor being S-adenosyl-L-methionine.</text>
        <dbReference type="EC" id="3.4.23.43"/>
    </reaction>
</comment>
<evidence type="ECO:0000256" key="18">
    <source>
        <dbReference type="RuleBase" id="RU003794"/>
    </source>
</evidence>
<evidence type="ECO:0000313" key="22">
    <source>
        <dbReference type="EMBL" id="SHK71442.1"/>
    </source>
</evidence>
<dbReference type="RefSeq" id="WP_073431268.1">
    <property type="nucleotide sequence ID" value="NZ_CADFGY010000035.1"/>
</dbReference>
<dbReference type="EC" id="2.1.1.-" evidence="18"/>
<protein>
    <recommendedName>
        <fullName evidence="16 18">Prepilin leader peptidase/N-methyltransferase</fullName>
        <ecNumber evidence="18">2.1.1.-</ecNumber>
        <ecNumber evidence="15 18">3.4.23.43</ecNumber>
    </recommendedName>
</protein>
<comment type="similarity">
    <text evidence="2 17">Belongs to the peptidase A24 family.</text>
</comment>
<keyword evidence="11 19" id="KW-1133">Transmembrane helix</keyword>
<evidence type="ECO:0000256" key="14">
    <source>
        <dbReference type="ARBA" id="ARBA00050401"/>
    </source>
</evidence>